<feature type="transmembrane region" description="Helical" evidence="1">
    <location>
        <begin position="128"/>
        <end position="151"/>
    </location>
</feature>
<gene>
    <name evidence="2" type="ORF">A0J61_07098</name>
</gene>
<keyword evidence="1" id="KW-0812">Transmembrane</keyword>
<dbReference type="Proteomes" id="UP000093000">
    <property type="component" value="Unassembled WGS sequence"/>
</dbReference>
<comment type="caution">
    <text evidence="2">The sequence shown here is derived from an EMBL/GenBank/DDBJ whole genome shotgun (WGS) entry which is preliminary data.</text>
</comment>
<dbReference type="EMBL" id="LUGH01000462">
    <property type="protein sequence ID" value="OBZ84855.1"/>
    <property type="molecule type" value="Genomic_DNA"/>
</dbReference>
<protein>
    <submittedName>
        <fullName evidence="2">Uncharacterized protein</fullName>
    </submittedName>
</protein>
<evidence type="ECO:0000313" key="3">
    <source>
        <dbReference type="Proteomes" id="UP000093000"/>
    </source>
</evidence>
<dbReference type="InParanoid" id="A0A1C7N6R9"/>
<reference evidence="2 3" key="1">
    <citation type="submission" date="2016-03" db="EMBL/GenBank/DDBJ databases">
        <title>Choanephora cucurbitarum.</title>
        <authorList>
            <person name="Min B."/>
            <person name="Park H."/>
            <person name="Park J.-H."/>
            <person name="Shin H.-D."/>
            <person name="Choi I.-G."/>
        </authorList>
    </citation>
    <scope>NUCLEOTIDE SEQUENCE [LARGE SCALE GENOMIC DNA]</scope>
    <source>
        <strain evidence="2 3">KUS-F28377</strain>
    </source>
</reference>
<keyword evidence="1" id="KW-0472">Membrane</keyword>
<feature type="transmembrane region" description="Helical" evidence="1">
    <location>
        <begin position="20"/>
        <end position="38"/>
    </location>
</feature>
<name>A0A1C7N6R9_9FUNG</name>
<feature type="transmembrane region" description="Helical" evidence="1">
    <location>
        <begin position="171"/>
        <end position="192"/>
    </location>
</feature>
<organism evidence="2 3">
    <name type="scientific">Choanephora cucurbitarum</name>
    <dbReference type="NCBI Taxonomy" id="101091"/>
    <lineage>
        <taxon>Eukaryota</taxon>
        <taxon>Fungi</taxon>
        <taxon>Fungi incertae sedis</taxon>
        <taxon>Mucoromycota</taxon>
        <taxon>Mucoromycotina</taxon>
        <taxon>Mucoromycetes</taxon>
        <taxon>Mucorales</taxon>
        <taxon>Mucorineae</taxon>
        <taxon>Choanephoraceae</taxon>
        <taxon>Choanephoroideae</taxon>
        <taxon>Choanephora</taxon>
    </lineage>
</organism>
<feature type="transmembrane region" description="Helical" evidence="1">
    <location>
        <begin position="94"/>
        <end position="116"/>
    </location>
</feature>
<keyword evidence="3" id="KW-1185">Reference proteome</keyword>
<sequence>MAIKFRLDPFPKLTRLLLNSLLNARILVFAIVVAKITVDRLYRYSVIINPFAYDAQGQATLDILEYQQPATANDVYYALNSYGVKGRQAYLSYLFNDVLFIMARTVPVVVICSWAYQKAPESWRPGVWLPLLNMVTDLLESGLLFALIKLFPQRVESLEWAAVYVIQLKWITFKGTITLMFISMLVGVYYAFHSLLADSVLMEKDRQKKLQARDQIQEVLRKAAARREASSSVNKKNA</sequence>
<keyword evidence="1" id="KW-1133">Transmembrane helix</keyword>
<evidence type="ECO:0000256" key="1">
    <source>
        <dbReference type="SAM" id="Phobius"/>
    </source>
</evidence>
<dbReference type="OrthoDB" id="2341448at2759"/>
<proteinExistence type="predicted"/>
<evidence type="ECO:0000313" key="2">
    <source>
        <dbReference type="EMBL" id="OBZ84855.1"/>
    </source>
</evidence>
<dbReference type="AlphaFoldDB" id="A0A1C7N6R9"/>
<accession>A0A1C7N6R9</accession>